<reference evidence="1 2" key="1">
    <citation type="submission" date="2019-08" db="EMBL/GenBank/DDBJ databases">
        <title>Deep-cultivation of Planctomycetes and their phenomic and genomic characterization uncovers novel biology.</title>
        <authorList>
            <person name="Wiegand S."/>
            <person name="Jogler M."/>
            <person name="Boedeker C."/>
            <person name="Pinto D."/>
            <person name="Vollmers J."/>
            <person name="Rivas-Marin E."/>
            <person name="Kohn T."/>
            <person name="Peeters S.H."/>
            <person name="Heuer A."/>
            <person name="Rast P."/>
            <person name="Oberbeckmann S."/>
            <person name="Bunk B."/>
            <person name="Jeske O."/>
            <person name="Meyerdierks A."/>
            <person name="Storesund J.E."/>
            <person name="Kallscheuer N."/>
            <person name="Luecker S."/>
            <person name="Lage O.M."/>
            <person name="Pohl T."/>
            <person name="Merkel B.J."/>
            <person name="Hornburger P."/>
            <person name="Mueller R.-W."/>
            <person name="Bruemmer F."/>
            <person name="Labrenz M."/>
            <person name="Spormann A.M."/>
            <person name="Op den Camp H."/>
            <person name="Overmann J."/>
            <person name="Amann R."/>
            <person name="Jetten M.S.M."/>
            <person name="Mascher T."/>
            <person name="Medema M.H."/>
            <person name="Devos D.P."/>
            <person name="Kaster A.-K."/>
            <person name="Ovreas L."/>
            <person name="Rohde M."/>
            <person name="Galperin M.Y."/>
            <person name="Jogler C."/>
        </authorList>
    </citation>
    <scope>NUCLEOTIDE SEQUENCE [LARGE SCALE GENOMIC DNA]</scope>
    <source>
        <strain evidence="1 2">OJF2</strain>
    </source>
</reference>
<organism evidence="1 2">
    <name type="scientific">Aquisphaera giovannonii</name>
    <dbReference type="NCBI Taxonomy" id="406548"/>
    <lineage>
        <taxon>Bacteria</taxon>
        <taxon>Pseudomonadati</taxon>
        <taxon>Planctomycetota</taxon>
        <taxon>Planctomycetia</taxon>
        <taxon>Isosphaerales</taxon>
        <taxon>Isosphaeraceae</taxon>
        <taxon>Aquisphaera</taxon>
    </lineage>
</organism>
<evidence type="ECO:0000313" key="2">
    <source>
        <dbReference type="Proteomes" id="UP000324233"/>
    </source>
</evidence>
<evidence type="ECO:0000313" key="1">
    <source>
        <dbReference type="EMBL" id="QEH35524.1"/>
    </source>
</evidence>
<dbReference type="RefSeq" id="WP_168221481.1">
    <property type="nucleotide sequence ID" value="NZ_CP042997.1"/>
</dbReference>
<sequence>MLSDQGIESELSHAYLHAVASRAGFACEVSGRHLNNAAVDAVVREDGRRLDPSSVLTSFDHHVQAKATAIRPIEHAGSYSRRLPLNQYNRHEEHAGVFASRAGRPLSAHFSVPMA</sequence>
<dbReference type="AlphaFoldDB" id="A0A5B9W5Q0"/>
<name>A0A5B9W5Q0_9BACT</name>
<proteinExistence type="predicted"/>
<accession>A0A5B9W5Q0</accession>
<dbReference type="KEGG" id="agv:OJF2_40760"/>
<keyword evidence="2" id="KW-1185">Reference proteome</keyword>
<dbReference type="EMBL" id="CP042997">
    <property type="protein sequence ID" value="QEH35524.1"/>
    <property type="molecule type" value="Genomic_DNA"/>
</dbReference>
<protein>
    <submittedName>
        <fullName evidence="1">Uncharacterized protein</fullName>
    </submittedName>
</protein>
<gene>
    <name evidence="1" type="ORF">OJF2_40760</name>
</gene>
<dbReference type="Proteomes" id="UP000324233">
    <property type="component" value="Chromosome"/>
</dbReference>